<dbReference type="OrthoDB" id="9808150at2"/>
<comment type="similarity">
    <text evidence="1">Belongs to the guanylate kinase family.</text>
</comment>
<dbReference type="RefSeq" id="WP_047264133.1">
    <property type="nucleotide sequence ID" value="NZ_CP004021.1"/>
</dbReference>
<dbReference type="KEGG" id="lau:G293_02310"/>
<evidence type="ECO:0000313" key="6">
    <source>
        <dbReference type="Proteomes" id="UP000035503"/>
    </source>
</evidence>
<dbReference type="SMART" id="SM00072">
    <property type="entry name" value="GuKc"/>
    <property type="match status" value="1"/>
</dbReference>
<dbReference type="PANTHER" id="PTHR23117">
    <property type="entry name" value="GUANYLATE KINASE-RELATED"/>
    <property type="match status" value="1"/>
</dbReference>
<reference evidence="5 6" key="1">
    <citation type="journal article" date="2015" name="Genome Announc.">
        <title>Complete Genome Sequence of 'Candidatus Liberibacter africanus,' a Bacterium Associated with Citrus Huanglongbing.</title>
        <authorList>
            <person name="Lin H."/>
            <person name="Pietersen G."/>
            <person name="Han C."/>
            <person name="Read D.A."/>
            <person name="Lou B."/>
            <person name="Gupta G."/>
            <person name="Civerolo E.L."/>
        </authorList>
    </citation>
    <scope>NUCLEOTIDE SEQUENCE [LARGE SCALE GENOMIC DNA]</scope>
    <source>
        <strain evidence="5 6">PTSAPSY</strain>
    </source>
</reference>
<feature type="domain" description="Guanylate kinase-like" evidence="4">
    <location>
        <begin position="2"/>
        <end position="178"/>
    </location>
</feature>
<evidence type="ECO:0000256" key="2">
    <source>
        <dbReference type="ARBA" id="ARBA00022679"/>
    </source>
</evidence>
<dbReference type="Proteomes" id="UP000035503">
    <property type="component" value="Chromosome"/>
</dbReference>
<evidence type="ECO:0000313" key="5">
    <source>
        <dbReference type="EMBL" id="AKK20094.1"/>
    </source>
</evidence>
<dbReference type="InterPro" id="IPR008144">
    <property type="entry name" value="Guanylate_kin-like_dom"/>
</dbReference>
<dbReference type="PROSITE" id="PS50052">
    <property type="entry name" value="GUANYLATE_KINASE_2"/>
    <property type="match status" value="1"/>
</dbReference>
<dbReference type="GO" id="GO:0004385">
    <property type="term" value="F:GMP kinase activity"/>
    <property type="evidence" value="ECO:0007669"/>
    <property type="project" value="TreeGrafter"/>
</dbReference>
<proteinExistence type="inferred from homology"/>
<evidence type="ECO:0000259" key="4">
    <source>
        <dbReference type="PROSITE" id="PS50052"/>
    </source>
</evidence>
<dbReference type="STRING" id="1277257.G293_02310"/>
<dbReference type="Pfam" id="PF00625">
    <property type="entry name" value="Guanylate_kin"/>
    <property type="match status" value="1"/>
</dbReference>
<accession>A0A0G3I2I7</accession>
<sequence>MSHIFVLVGASGVGKTTLAKSVIPSSRKLLMPVGVTTRKRRNEEKNGIDYRFISHKTFHRWEKEGKFIETAICRNEHYGLLKGDILDPLDNGFDILTILTPEGLEAFEKLFSKQVTSIFIMPPSKEVLIQRRRKQDNWKVITQEDDIFGMRRSYDFKITNDRLNTACQQIGRIRTIITEGQGG</sequence>
<keyword evidence="3 5" id="KW-0418">Kinase</keyword>
<dbReference type="SUPFAM" id="SSF52540">
    <property type="entry name" value="P-loop containing nucleoside triphosphate hydrolases"/>
    <property type="match status" value="1"/>
</dbReference>
<evidence type="ECO:0000256" key="3">
    <source>
        <dbReference type="ARBA" id="ARBA00022777"/>
    </source>
</evidence>
<dbReference type="PATRIC" id="fig|1277257.4.peg.500"/>
<dbReference type="AlphaFoldDB" id="A0A0G3I2I7"/>
<protein>
    <submittedName>
        <fullName evidence="5">Guanylate kinase</fullName>
    </submittedName>
</protein>
<dbReference type="Gene3D" id="3.40.50.300">
    <property type="entry name" value="P-loop containing nucleotide triphosphate hydrolases"/>
    <property type="match status" value="1"/>
</dbReference>
<organism evidence="5 6">
    <name type="scientific">Candidatus Liberibacter africanus PTSAPSY</name>
    <dbReference type="NCBI Taxonomy" id="1277257"/>
    <lineage>
        <taxon>Bacteria</taxon>
        <taxon>Pseudomonadati</taxon>
        <taxon>Pseudomonadota</taxon>
        <taxon>Alphaproteobacteria</taxon>
        <taxon>Hyphomicrobiales</taxon>
        <taxon>Rhizobiaceae</taxon>
        <taxon>Liberibacter</taxon>
    </lineage>
</organism>
<dbReference type="PROSITE" id="PS00856">
    <property type="entry name" value="GUANYLATE_KINASE_1"/>
    <property type="match status" value="1"/>
</dbReference>
<dbReference type="InterPro" id="IPR008145">
    <property type="entry name" value="GK/Ca_channel_bsu"/>
</dbReference>
<dbReference type="PANTHER" id="PTHR23117:SF13">
    <property type="entry name" value="GUANYLATE KINASE"/>
    <property type="match status" value="1"/>
</dbReference>
<dbReference type="GO" id="GO:0005829">
    <property type="term" value="C:cytosol"/>
    <property type="evidence" value="ECO:0007669"/>
    <property type="project" value="TreeGrafter"/>
</dbReference>
<dbReference type="InterPro" id="IPR027417">
    <property type="entry name" value="P-loop_NTPase"/>
</dbReference>
<dbReference type="EMBL" id="CP004021">
    <property type="protein sequence ID" value="AKK20094.1"/>
    <property type="molecule type" value="Genomic_DNA"/>
</dbReference>
<dbReference type="Gene3D" id="3.30.63.10">
    <property type="entry name" value="Guanylate Kinase phosphate binding domain"/>
    <property type="match status" value="1"/>
</dbReference>
<gene>
    <name evidence="5" type="ORF">G293_02310</name>
</gene>
<keyword evidence="6" id="KW-1185">Reference proteome</keyword>
<name>A0A0G3I2I7_LIBAF</name>
<keyword evidence="2" id="KW-0808">Transferase</keyword>
<evidence type="ECO:0000256" key="1">
    <source>
        <dbReference type="ARBA" id="ARBA00005790"/>
    </source>
</evidence>
<dbReference type="InterPro" id="IPR020590">
    <property type="entry name" value="Guanylate_kinase_CS"/>
</dbReference>